<accession>A0A1G2TXF2</accession>
<proteinExistence type="predicted"/>
<dbReference type="Proteomes" id="UP000178404">
    <property type="component" value="Unassembled WGS sequence"/>
</dbReference>
<gene>
    <name evidence="2" type="ORF">A3A90_01975</name>
</gene>
<dbReference type="PANTHER" id="PTHR33969">
    <property type="entry name" value="SEGREGATION AND CONDENSATION PROTEIN A"/>
    <property type="match status" value="1"/>
</dbReference>
<reference evidence="2 3" key="1">
    <citation type="journal article" date="2016" name="Nat. Commun.">
        <title>Thousands of microbial genomes shed light on interconnected biogeochemical processes in an aquifer system.</title>
        <authorList>
            <person name="Anantharaman K."/>
            <person name="Brown C.T."/>
            <person name="Hug L.A."/>
            <person name="Sharon I."/>
            <person name="Castelle C.J."/>
            <person name="Probst A.J."/>
            <person name="Thomas B.C."/>
            <person name="Singh A."/>
            <person name="Wilkins M.J."/>
            <person name="Karaoz U."/>
            <person name="Brodie E.L."/>
            <person name="Williams K.H."/>
            <person name="Hubbard S.S."/>
            <person name="Banfield J.F."/>
        </authorList>
    </citation>
    <scope>NUCLEOTIDE SEQUENCE [LARGE SCALE GENOMIC DNA]</scope>
</reference>
<sequence length="258" mass="29500">MDTDFKANDFKVRVGQFEGPLELLLELIEKKKLHISDVSISQVADEFIEYIKSFEKFPTADSADFILIASTLLLIKSKSLLPNLSLTEEEQGSIEDLENRLITYKKYKELSQNLGKMFGNFLYFAKDNKKINVFFSPTPDITLISIQNALEEAIKNMPPKIEELPKIAVEKIISLEEMVDKLTERIKINLKMSFCDFTKDSTDKKNFSGIDKVEKVNVIVSFLAMLELVKQGVVRVNQSRHFEDIHIEGESSGVPTYY</sequence>
<evidence type="ECO:0000313" key="3">
    <source>
        <dbReference type="Proteomes" id="UP000178404"/>
    </source>
</evidence>
<organism evidence="2 3">
    <name type="scientific">Candidatus Zambryskibacteria bacterium RIFCSPLOWO2_01_FULL_35_19</name>
    <dbReference type="NCBI Taxonomy" id="1802757"/>
    <lineage>
        <taxon>Bacteria</taxon>
        <taxon>Candidatus Zambryskiibacteriota</taxon>
    </lineage>
</organism>
<dbReference type="EMBL" id="MHWA01000008">
    <property type="protein sequence ID" value="OHB01985.1"/>
    <property type="molecule type" value="Genomic_DNA"/>
</dbReference>
<dbReference type="Gene3D" id="6.10.250.2410">
    <property type="match status" value="1"/>
</dbReference>
<name>A0A1G2TXF2_9BACT</name>
<dbReference type="PANTHER" id="PTHR33969:SF2">
    <property type="entry name" value="SEGREGATION AND CONDENSATION PROTEIN A"/>
    <property type="match status" value="1"/>
</dbReference>
<comment type="caution">
    <text evidence="2">The sequence shown here is derived from an EMBL/GenBank/DDBJ whole genome shotgun (WGS) entry which is preliminary data.</text>
</comment>
<protein>
    <recommendedName>
        <fullName evidence="1">Segregation and condensation protein A</fullName>
    </recommendedName>
</protein>
<evidence type="ECO:0000313" key="2">
    <source>
        <dbReference type="EMBL" id="OHB01985.1"/>
    </source>
</evidence>
<dbReference type="InterPro" id="IPR003768">
    <property type="entry name" value="ScpA"/>
</dbReference>
<dbReference type="Pfam" id="PF02616">
    <property type="entry name" value="SMC_ScpA"/>
    <property type="match status" value="1"/>
</dbReference>
<evidence type="ECO:0000256" key="1">
    <source>
        <dbReference type="ARBA" id="ARBA00044777"/>
    </source>
</evidence>
<dbReference type="AlphaFoldDB" id="A0A1G2TXF2"/>